<gene>
    <name evidence="3" type="ORF">K469DRAFT_550987</name>
</gene>
<dbReference type="AlphaFoldDB" id="A0A6A6EMK4"/>
<keyword evidence="1" id="KW-1133">Transmembrane helix</keyword>
<name>A0A6A6EMK4_9PEZI</name>
<dbReference type="EMBL" id="ML994613">
    <property type="protein sequence ID" value="KAF2193417.1"/>
    <property type="molecule type" value="Genomic_DNA"/>
</dbReference>
<feature type="domain" description="DUF7704" evidence="2">
    <location>
        <begin position="7"/>
        <end position="140"/>
    </location>
</feature>
<dbReference type="PANTHER" id="PTHR37019:SF1">
    <property type="entry name" value="EXPERA DOMAIN-CONTAINING PROTEIN"/>
    <property type="match status" value="1"/>
</dbReference>
<evidence type="ECO:0000313" key="3">
    <source>
        <dbReference type="EMBL" id="KAF2193417.1"/>
    </source>
</evidence>
<evidence type="ECO:0000313" key="4">
    <source>
        <dbReference type="Proteomes" id="UP000800200"/>
    </source>
</evidence>
<dbReference type="Proteomes" id="UP000800200">
    <property type="component" value="Unassembled WGS sequence"/>
</dbReference>
<feature type="transmembrane region" description="Helical" evidence="1">
    <location>
        <begin position="120"/>
        <end position="142"/>
    </location>
</feature>
<accession>A0A6A6EMK4</accession>
<feature type="transmembrane region" description="Helical" evidence="1">
    <location>
        <begin position="54"/>
        <end position="75"/>
    </location>
</feature>
<evidence type="ECO:0000256" key="1">
    <source>
        <dbReference type="SAM" id="Phobius"/>
    </source>
</evidence>
<keyword evidence="1" id="KW-0812">Transmembrane</keyword>
<dbReference type="OrthoDB" id="5313995at2759"/>
<keyword evidence="1" id="KW-0472">Membrane</keyword>
<reference evidence="3" key="1">
    <citation type="journal article" date="2020" name="Stud. Mycol.">
        <title>101 Dothideomycetes genomes: a test case for predicting lifestyles and emergence of pathogens.</title>
        <authorList>
            <person name="Haridas S."/>
            <person name="Albert R."/>
            <person name="Binder M."/>
            <person name="Bloem J."/>
            <person name="Labutti K."/>
            <person name="Salamov A."/>
            <person name="Andreopoulos B."/>
            <person name="Baker S."/>
            <person name="Barry K."/>
            <person name="Bills G."/>
            <person name="Bluhm B."/>
            <person name="Cannon C."/>
            <person name="Castanera R."/>
            <person name="Culley D."/>
            <person name="Daum C."/>
            <person name="Ezra D."/>
            <person name="Gonzalez J."/>
            <person name="Henrissat B."/>
            <person name="Kuo A."/>
            <person name="Liang C."/>
            <person name="Lipzen A."/>
            <person name="Lutzoni F."/>
            <person name="Magnuson J."/>
            <person name="Mondo S."/>
            <person name="Nolan M."/>
            <person name="Ohm R."/>
            <person name="Pangilinan J."/>
            <person name="Park H.-J."/>
            <person name="Ramirez L."/>
            <person name="Alfaro M."/>
            <person name="Sun H."/>
            <person name="Tritt A."/>
            <person name="Yoshinaga Y."/>
            <person name="Zwiers L.-H."/>
            <person name="Turgeon B."/>
            <person name="Goodwin S."/>
            <person name="Spatafora J."/>
            <person name="Crous P."/>
            <person name="Grigoriev I."/>
        </authorList>
    </citation>
    <scope>NUCLEOTIDE SEQUENCE</scope>
    <source>
        <strain evidence="3">CBS 207.26</strain>
    </source>
</reference>
<dbReference type="Pfam" id="PF24803">
    <property type="entry name" value="DUF7704"/>
    <property type="match status" value="1"/>
</dbReference>
<organism evidence="3 4">
    <name type="scientific">Zopfia rhizophila CBS 207.26</name>
    <dbReference type="NCBI Taxonomy" id="1314779"/>
    <lineage>
        <taxon>Eukaryota</taxon>
        <taxon>Fungi</taxon>
        <taxon>Dikarya</taxon>
        <taxon>Ascomycota</taxon>
        <taxon>Pezizomycotina</taxon>
        <taxon>Dothideomycetes</taxon>
        <taxon>Dothideomycetes incertae sedis</taxon>
        <taxon>Zopfiaceae</taxon>
        <taxon>Zopfia</taxon>
    </lineage>
</organism>
<dbReference type="PANTHER" id="PTHR37019">
    <property type="entry name" value="CHROMOSOME 1, WHOLE GENOME SHOTGUN SEQUENCE"/>
    <property type="match status" value="1"/>
</dbReference>
<feature type="non-terminal residue" evidence="3">
    <location>
        <position position="1"/>
    </location>
</feature>
<evidence type="ECO:0000259" key="2">
    <source>
        <dbReference type="Pfam" id="PF24803"/>
    </source>
</evidence>
<proteinExistence type="predicted"/>
<dbReference type="InterPro" id="IPR056121">
    <property type="entry name" value="DUF7704"/>
</dbReference>
<protein>
    <recommendedName>
        <fullName evidence="2">DUF7704 domain-containing protein</fullName>
    </recommendedName>
</protein>
<keyword evidence="4" id="KW-1185">Reference proteome</keyword>
<sequence length="153" mass="17172">LQKAPAILAFYRIYFTRIDPLIALFSAYLDYFDLDMVLTSVFPKSVSQPDHNMLLHQLGGFMLNYAFLDIFLLPYTKDIKVWKSVEIGILLTDFAFLNSLCVGLSVQGRLAPTAWRWEELGSLAITGSATLARILFLAEVGFSRNGAVTKKKS</sequence>
<feature type="transmembrane region" description="Helical" evidence="1">
    <location>
        <begin position="21"/>
        <end position="42"/>
    </location>
</feature>
<feature type="transmembrane region" description="Helical" evidence="1">
    <location>
        <begin position="87"/>
        <end position="108"/>
    </location>
</feature>